<organism evidence="1 2">
    <name type="scientific">Rozella allomycis (strain CSF55)</name>
    <dbReference type="NCBI Taxonomy" id="988480"/>
    <lineage>
        <taxon>Eukaryota</taxon>
        <taxon>Fungi</taxon>
        <taxon>Fungi incertae sedis</taxon>
        <taxon>Cryptomycota</taxon>
        <taxon>Cryptomycota incertae sedis</taxon>
        <taxon>Rozella</taxon>
    </lineage>
</organism>
<evidence type="ECO:0000313" key="2">
    <source>
        <dbReference type="Proteomes" id="UP000281549"/>
    </source>
</evidence>
<sequence length="137" mass="15804">MSMNYIMAHYWQCLSWVITDNRNPIERVQFSSSQFGSDEILEGKMALFSKVTMLMKKFKNSSGPYSMFKRYGQIKSHLHHFPCLLAENLEAIMFLKLNDSHWTVHTVADALKALKLAVANNENDTANDDNNKDSRLK</sequence>
<name>A0A4V1IZN6_ROZAC</name>
<dbReference type="Proteomes" id="UP000281549">
    <property type="component" value="Unassembled WGS sequence"/>
</dbReference>
<proteinExistence type="predicted"/>
<dbReference type="AlphaFoldDB" id="A0A4V1IZN6"/>
<protein>
    <submittedName>
        <fullName evidence="1">Uncharacterized protein</fullName>
    </submittedName>
</protein>
<accession>A0A4V1IZN6</accession>
<reference evidence="2" key="1">
    <citation type="journal article" date="2018" name="Nat. Microbiol.">
        <title>Leveraging single-cell genomics to expand the fungal tree of life.</title>
        <authorList>
            <person name="Ahrendt S.R."/>
            <person name="Quandt C.A."/>
            <person name="Ciobanu D."/>
            <person name="Clum A."/>
            <person name="Salamov A."/>
            <person name="Andreopoulos B."/>
            <person name="Cheng J.F."/>
            <person name="Woyke T."/>
            <person name="Pelin A."/>
            <person name="Henrissat B."/>
            <person name="Reynolds N.K."/>
            <person name="Benny G.L."/>
            <person name="Smith M.E."/>
            <person name="James T.Y."/>
            <person name="Grigoriev I.V."/>
        </authorList>
    </citation>
    <scope>NUCLEOTIDE SEQUENCE [LARGE SCALE GENOMIC DNA]</scope>
    <source>
        <strain evidence="2">CSF55</strain>
    </source>
</reference>
<dbReference type="EMBL" id="ML005394">
    <property type="protein sequence ID" value="RKP18689.1"/>
    <property type="molecule type" value="Genomic_DNA"/>
</dbReference>
<evidence type="ECO:0000313" key="1">
    <source>
        <dbReference type="EMBL" id="RKP18689.1"/>
    </source>
</evidence>
<gene>
    <name evidence="1" type="ORF">ROZALSC1DRAFT_22987</name>
</gene>